<name>A0A6P6B1E9_DURZI</name>
<dbReference type="InterPro" id="IPR053224">
    <property type="entry name" value="Sensory_adhesion_molecule"/>
</dbReference>
<dbReference type="SUPFAM" id="SSF63829">
    <property type="entry name" value="Calcium-dependent phosphotriesterase"/>
    <property type="match status" value="1"/>
</dbReference>
<dbReference type="AlphaFoldDB" id="A0A6P6B1E9"/>
<evidence type="ECO:0000313" key="3">
    <source>
        <dbReference type="RefSeq" id="XP_022770821.1"/>
    </source>
</evidence>
<feature type="signal peptide" evidence="1">
    <location>
        <begin position="1"/>
        <end position="19"/>
    </location>
</feature>
<dbReference type="GO" id="GO:0005783">
    <property type="term" value="C:endoplasmic reticulum"/>
    <property type="evidence" value="ECO:0007669"/>
    <property type="project" value="TreeGrafter"/>
</dbReference>
<dbReference type="RefSeq" id="XP_022770821.1">
    <property type="nucleotide sequence ID" value="XM_022915086.1"/>
</dbReference>
<reference evidence="3" key="1">
    <citation type="submission" date="2025-08" db="UniProtKB">
        <authorList>
            <consortium name="RefSeq"/>
        </authorList>
    </citation>
    <scope>IDENTIFICATION</scope>
    <source>
        <tissue evidence="3">Fruit stalk</tissue>
    </source>
</reference>
<gene>
    <name evidence="3" type="primary">LOC111314072</name>
</gene>
<dbReference type="FunFam" id="2.120.10.30:FF:000089">
    <property type="entry name" value="Calcium-dependent phosphotriesterase superfamily protein"/>
    <property type="match status" value="1"/>
</dbReference>
<dbReference type="KEGG" id="dzi:111314072"/>
<dbReference type="Proteomes" id="UP000515121">
    <property type="component" value="Unplaced"/>
</dbReference>
<keyword evidence="2" id="KW-1185">Reference proteome</keyword>
<organism evidence="2 3">
    <name type="scientific">Durio zibethinus</name>
    <name type="common">Durian</name>
    <dbReference type="NCBI Taxonomy" id="66656"/>
    <lineage>
        <taxon>Eukaryota</taxon>
        <taxon>Viridiplantae</taxon>
        <taxon>Streptophyta</taxon>
        <taxon>Embryophyta</taxon>
        <taxon>Tracheophyta</taxon>
        <taxon>Spermatophyta</taxon>
        <taxon>Magnoliopsida</taxon>
        <taxon>eudicotyledons</taxon>
        <taxon>Gunneridae</taxon>
        <taxon>Pentapetalae</taxon>
        <taxon>rosids</taxon>
        <taxon>malvids</taxon>
        <taxon>Malvales</taxon>
        <taxon>Malvaceae</taxon>
        <taxon>Helicteroideae</taxon>
        <taxon>Durio</taxon>
    </lineage>
</organism>
<dbReference type="Gene3D" id="2.120.10.30">
    <property type="entry name" value="TolB, C-terminal domain"/>
    <property type="match status" value="1"/>
</dbReference>
<dbReference type="PANTHER" id="PTHR31460">
    <property type="match status" value="1"/>
</dbReference>
<keyword evidence="1" id="KW-0732">Signal</keyword>
<evidence type="ECO:0000256" key="1">
    <source>
        <dbReference type="SAM" id="SignalP"/>
    </source>
</evidence>
<dbReference type="InterPro" id="IPR011042">
    <property type="entry name" value="6-blade_b-propeller_TolB-like"/>
</dbReference>
<sequence>MGLWFCSPRFLIFVFLVSAIPIAYIISEERAKPTNHVFHYHSAGFFRECAKWDDQGRRFLVSFLEGGVGEIHVPNDYTQDVVLKEVTVVKDFDLTGNASLGIAVDRPRNRLLVVVADLLRNQYGALAAYDLSTWKRLFLTQLSGPGDEKSFANDVALDADGNAYVTDAKASKIWKVGVNGEFLSILRNPLFTPKEWYKSLVALNGIVYHPDGYLIVIHTFSGNLLKIDLAKGEEVKLIEVAGGPLLFGDGLELISPTMLVVAKNPSGRLVESSDGWETASVLAKLKGPTHRLATAATVKDGKIYLNHLVGMGYPKKTHALVEAVF</sequence>
<dbReference type="PANTHER" id="PTHR31460:SF0">
    <property type="entry name" value="CALCIUM-DEPENDENT PHOSPHOTRIESTERASE SUPERFAMILY PROTEIN-RELATED"/>
    <property type="match status" value="1"/>
</dbReference>
<feature type="chain" id="PRO_5028204827" evidence="1">
    <location>
        <begin position="20"/>
        <end position="325"/>
    </location>
</feature>
<dbReference type="OrthoDB" id="1902639at2759"/>
<protein>
    <submittedName>
        <fullName evidence="3">Uncharacterized protein LOC111314072</fullName>
    </submittedName>
</protein>
<dbReference type="GeneID" id="111314072"/>
<proteinExistence type="predicted"/>
<accession>A0A6P6B1E9</accession>
<evidence type="ECO:0000313" key="2">
    <source>
        <dbReference type="Proteomes" id="UP000515121"/>
    </source>
</evidence>